<keyword evidence="2" id="KW-0732">Signal</keyword>
<evidence type="ECO:0000313" key="6">
    <source>
        <dbReference type="Proteomes" id="UP000307808"/>
    </source>
</evidence>
<dbReference type="Proteomes" id="UP000307808">
    <property type="component" value="Unassembled WGS sequence"/>
</dbReference>
<comment type="caution">
    <text evidence="5">The sequence shown here is derived from an EMBL/GenBank/DDBJ whole genome shotgun (WGS) entry which is preliminary data.</text>
</comment>
<feature type="signal peptide" evidence="2">
    <location>
        <begin position="1"/>
        <end position="26"/>
    </location>
</feature>
<proteinExistence type="predicted"/>
<evidence type="ECO:0008006" key="7">
    <source>
        <dbReference type="Google" id="ProtNLM"/>
    </source>
</evidence>
<reference evidence="5 6" key="1">
    <citation type="submission" date="2019-04" db="EMBL/GenBank/DDBJ databases">
        <authorList>
            <person name="Dong K."/>
        </authorList>
    </citation>
    <scope>NUCLEOTIDE SEQUENCE [LARGE SCALE GENOMIC DNA]</scope>
    <source>
        <strain evidence="6">dk3543</strain>
    </source>
</reference>
<feature type="region of interest" description="Disordered" evidence="1">
    <location>
        <begin position="29"/>
        <end position="57"/>
    </location>
</feature>
<organism evidence="5 6">
    <name type="scientific">Nocardioides jishulii</name>
    <dbReference type="NCBI Taxonomy" id="2575440"/>
    <lineage>
        <taxon>Bacteria</taxon>
        <taxon>Bacillati</taxon>
        <taxon>Actinomycetota</taxon>
        <taxon>Actinomycetes</taxon>
        <taxon>Propionibacteriales</taxon>
        <taxon>Nocardioidaceae</taxon>
        <taxon>Nocardioides</taxon>
    </lineage>
</organism>
<evidence type="ECO:0000259" key="4">
    <source>
        <dbReference type="Pfam" id="PF10648"/>
    </source>
</evidence>
<feature type="domain" description="GerMN" evidence="3">
    <location>
        <begin position="65"/>
        <end position="170"/>
    </location>
</feature>
<name>A0A4U2YJT4_9ACTN</name>
<gene>
    <name evidence="5" type="ORF">FC770_14040</name>
</gene>
<dbReference type="InterPro" id="IPR018911">
    <property type="entry name" value="Gmad2_Ig-like_dom"/>
</dbReference>
<evidence type="ECO:0000313" key="5">
    <source>
        <dbReference type="EMBL" id="TKI60642.1"/>
    </source>
</evidence>
<feature type="domain" description="Bacterial spore germination immunoglobulin-like" evidence="4">
    <location>
        <begin position="206"/>
        <end position="290"/>
    </location>
</feature>
<dbReference type="Pfam" id="PF10648">
    <property type="entry name" value="Gmad2"/>
    <property type="match status" value="1"/>
</dbReference>
<evidence type="ECO:0000256" key="2">
    <source>
        <dbReference type="SAM" id="SignalP"/>
    </source>
</evidence>
<feature type="chain" id="PRO_5039582472" description="GerMN domain-containing protein" evidence="2">
    <location>
        <begin position="27"/>
        <end position="304"/>
    </location>
</feature>
<accession>A0A4U2YJT4</accession>
<dbReference type="RefSeq" id="WP_137066949.1">
    <property type="nucleotide sequence ID" value="NZ_CP040748.1"/>
</dbReference>
<feature type="compositionally biased region" description="Low complexity" evidence="1">
    <location>
        <begin position="33"/>
        <end position="57"/>
    </location>
</feature>
<evidence type="ECO:0000256" key="1">
    <source>
        <dbReference type="SAM" id="MobiDB-lite"/>
    </source>
</evidence>
<sequence length="304" mass="32573">MSTLSTQRHRRRAIAAALAVATLTLAGCGTEQSTTPDATTESTPDATPTPTDDTETPAPITVAVPLYYAGDASGKVRLFREFQQVEGQALTEAARLVDGGEPLDPDYRTLWPGGAVESAEMKDGVITVTLKDDAFTERPDGMPEAEAKLALQQMVLTLQGVEQSTTPVRFVRTTGSEDESTPPTLFGIDVSKPVNRADWQSTMAMVNVTVPAQDSTVTGEELVAEGLASSFEANVPWEIRQGDKVVLTGYATADGWMDRLHPWHVEINISQLEPGEYTFVATTSDPSDGEGPGPTKDSKTFVVK</sequence>
<dbReference type="AlphaFoldDB" id="A0A4U2YJT4"/>
<dbReference type="Pfam" id="PF10646">
    <property type="entry name" value="Germane"/>
    <property type="match status" value="1"/>
</dbReference>
<feature type="region of interest" description="Disordered" evidence="1">
    <location>
        <begin position="281"/>
        <end position="304"/>
    </location>
</feature>
<protein>
    <recommendedName>
        <fullName evidence="7">GerMN domain-containing protein</fullName>
    </recommendedName>
</protein>
<evidence type="ECO:0000259" key="3">
    <source>
        <dbReference type="Pfam" id="PF10646"/>
    </source>
</evidence>
<dbReference type="EMBL" id="SZPY01000004">
    <property type="protein sequence ID" value="TKI60642.1"/>
    <property type="molecule type" value="Genomic_DNA"/>
</dbReference>
<dbReference type="OrthoDB" id="4843507at2"/>
<keyword evidence="6" id="KW-1185">Reference proteome</keyword>
<dbReference type="InterPro" id="IPR019606">
    <property type="entry name" value="GerMN"/>
</dbReference>